<keyword evidence="6" id="KW-1015">Disulfide bond</keyword>
<dbReference type="InterPro" id="IPR008947">
    <property type="entry name" value="PLipase_C/P1_nuclease_dom_sf"/>
</dbReference>
<keyword evidence="4" id="KW-0255">Endonuclease</keyword>
<dbReference type="OrthoDB" id="26184at2759"/>
<dbReference type="GO" id="GO:0016788">
    <property type="term" value="F:hydrolase activity, acting on ester bonds"/>
    <property type="evidence" value="ECO:0007669"/>
    <property type="project" value="InterPro"/>
</dbReference>
<evidence type="ECO:0000256" key="3">
    <source>
        <dbReference type="ARBA" id="ARBA00022723"/>
    </source>
</evidence>
<evidence type="ECO:0000256" key="5">
    <source>
        <dbReference type="ARBA" id="ARBA00022801"/>
    </source>
</evidence>
<dbReference type="GO" id="GO:0004519">
    <property type="term" value="F:endonuclease activity"/>
    <property type="evidence" value="ECO:0007669"/>
    <property type="project" value="UniProtKB-KW"/>
</dbReference>
<protein>
    <submittedName>
        <fullName evidence="8">Uncharacterized protein</fullName>
    </submittedName>
</protein>
<keyword evidence="7" id="KW-0325">Glycoprotein</keyword>
<dbReference type="AlphaFoldDB" id="A0A813G532"/>
<dbReference type="SUPFAM" id="SSF48537">
    <property type="entry name" value="Phospholipase C/P1 nuclease"/>
    <property type="match status" value="1"/>
</dbReference>
<gene>
    <name evidence="8" type="ORF">PGLA1383_LOCUS35618</name>
</gene>
<sequence length="400" mass="45039">EPLNTPAALPVLSSSPVEELTPDKYAKWLLTLVGDLHQPTHLLQWEGYGKDLMVEYNGEEYTLLAFFEDYLPKAISPISRDKHMHKHFKRVKDYFEFTRRSSSELFRIWALEVAQAYCENVVKPIQVRRRTLGNNGSEVFHVDKDLHDKWVNMTEMLLASGAERVAITLLDVLHHQRNERGHKGVDTLGRSYWEPALSMKEPGPFMNNVVTSMISLAFPQLRVFCCSMWTAREALLPAALVPGTKGQPSPVFPTINALLVARGDAVFSYDPVEGNMSAMPMEGDKAILEQFKSYFIAVTVDSGSGPPVQEWEAASLSQGSPENSSAEHAKHFWHFLGPTIFHAQADGNHMPCAPSHALHCLLQPVYGRGPCGRWYGRSLYPVTWWCGWQHSRRLSGSHAK</sequence>
<accession>A0A813G532</accession>
<comment type="similarity">
    <text evidence="1">Belongs to the nuclease type I family.</text>
</comment>
<comment type="caution">
    <text evidence="8">The sequence shown here is derived from an EMBL/GenBank/DDBJ whole genome shotgun (WGS) entry which is preliminary data.</text>
</comment>
<evidence type="ECO:0000256" key="7">
    <source>
        <dbReference type="ARBA" id="ARBA00023180"/>
    </source>
</evidence>
<organism evidence="8 9">
    <name type="scientific">Polarella glacialis</name>
    <name type="common">Dinoflagellate</name>
    <dbReference type="NCBI Taxonomy" id="89957"/>
    <lineage>
        <taxon>Eukaryota</taxon>
        <taxon>Sar</taxon>
        <taxon>Alveolata</taxon>
        <taxon>Dinophyceae</taxon>
        <taxon>Suessiales</taxon>
        <taxon>Suessiaceae</taxon>
        <taxon>Polarella</taxon>
    </lineage>
</organism>
<feature type="non-terminal residue" evidence="8">
    <location>
        <position position="1"/>
    </location>
</feature>
<evidence type="ECO:0000256" key="6">
    <source>
        <dbReference type="ARBA" id="ARBA00023157"/>
    </source>
</evidence>
<dbReference type="InterPro" id="IPR003154">
    <property type="entry name" value="S1/P1nuclease"/>
</dbReference>
<dbReference type="GO" id="GO:0046872">
    <property type="term" value="F:metal ion binding"/>
    <property type="evidence" value="ECO:0007669"/>
    <property type="project" value="UniProtKB-KW"/>
</dbReference>
<proteinExistence type="inferred from homology"/>
<dbReference type="GO" id="GO:0003676">
    <property type="term" value="F:nucleic acid binding"/>
    <property type="evidence" value="ECO:0007669"/>
    <property type="project" value="InterPro"/>
</dbReference>
<evidence type="ECO:0000313" key="8">
    <source>
        <dbReference type="EMBL" id="CAE8617962.1"/>
    </source>
</evidence>
<evidence type="ECO:0000256" key="4">
    <source>
        <dbReference type="ARBA" id="ARBA00022759"/>
    </source>
</evidence>
<keyword evidence="2" id="KW-0540">Nuclease</keyword>
<keyword evidence="5" id="KW-0378">Hydrolase</keyword>
<reference evidence="8" key="1">
    <citation type="submission" date="2021-02" db="EMBL/GenBank/DDBJ databases">
        <authorList>
            <person name="Dougan E. K."/>
            <person name="Rhodes N."/>
            <person name="Thang M."/>
            <person name="Chan C."/>
        </authorList>
    </citation>
    <scope>NUCLEOTIDE SEQUENCE</scope>
</reference>
<dbReference type="Gene3D" id="1.10.575.10">
    <property type="entry name" value="P1 Nuclease"/>
    <property type="match status" value="1"/>
</dbReference>
<keyword evidence="3" id="KW-0479">Metal-binding</keyword>
<keyword evidence="9" id="KW-1185">Reference proteome</keyword>
<dbReference type="Pfam" id="PF02265">
    <property type="entry name" value="S1-P1_nuclease"/>
    <property type="match status" value="1"/>
</dbReference>
<dbReference type="GO" id="GO:0006308">
    <property type="term" value="P:DNA catabolic process"/>
    <property type="evidence" value="ECO:0007669"/>
    <property type="project" value="InterPro"/>
</dbReference>
<name>A0A813G532_POLGL</name>
<evidence type="ECO:0000256" key="1">
    <source>
        <dbReference type="ARBA" id="ARBA00009547"/>
    </source>
</evidence>
<dbReference type="EMBL" id="CAJNNV010026348">
    <property type="protein sequence ID" value="CAE8617962.1"/>
    <property type="molecule type" value="Genomic_DNA"/>
</dbReference>
<evidence type="ECO:0000256" key="2">
    <source>
        <dbReference type="ARBA" id="ARBA00022722"/>
    </source>
</evidence>
<evidence type="ECO:0000313" key="9">
    <source>
        <dbReference type="Proteomes" id="UP000654075"/>
    </source>
</evidence>
<dbReference type="Proteomes" id="UP000654075">
    <property type="component" value="Unassembled WGS sequence"/>
</dbReference>